<evidence type="ECO:0000313" key="1">
    <source>
        <dbReference type="EMBL" id="KAF6199463.1"/>
    </source>
</evidence>
<dbReference type="Proteomes" id="UP000466442">
    <property type="component" value="Unassembled WGS sequence"/>
</dbReference>
<proteinExistence type="predicted"/>
<evidence type="ECO:0000313" key="2">
    <source>
        <dbReference type="Proteomes" id="UP000466442"/>
    </source>
</evidence>
<dbReference type="EMBL" id="WIXP02000015">
    <property type="protein sequence ID" value="KAF6199463.1"/>
    <property type="molecule type" value="Genomic_DNA"/>
</dbReference>
<comment type="caution">
    <text evidence="1">The sequence shown here is derived from an EMBL/GenBank/DDBJ whole genome shotgun (WGS) entry which is preliminary data.</text>
</comment>
<gene>
    <name evidence="1" type="ORF">GE061_007489</name>
</gene>
<keyword evidence="2" id="KW-1185">Reference proteome</keyword>
<sequence>MDAPLMYFNKNPLRAVSLFGPRISVSLSSNSVVFTVLILFRFSGLKSLLLCLRGFLRLGVFRDLVRTVFLDSTFDSNLWITQTACPPCGVSTL</sequence>
<protein>
    <submittedName>
        <fullName evidence="1">Uncharacterized protein</fullName>
    </submittedName>
</protein>
<reference evidence="1" key="1">
    <citation type="journal article" date="2021" name="Mol. Ecol. Resour.">
        <title>Apolygus lucorum genome provides insights into omnivorousness and mesophyll feeding.</title>
        <authorList>
            <person name="Liu Y."/>
            <person name="Liu H."/>
            <person name="Wang H."/>
            <person name="Huang T."/>
            <person name="Liu B."/>
            <person name="Yang B."/>
            <person name="Yin L."/>
            <person name="Li B."/>
            <person name="Zhang Y."/>
            <person name="Zhang S."/>
            <person name="Jiang F."/>
            <person name="Zhang X."/>
            <person name="Ren Y."/>
            <person name="Wang B."/>
            <person name="Wang S."/>
            <person name="Lu Y."/>
            <person name="Wu K."/>
            <person name="Fan W."/>
            <person name="Wang G."/>
        </authorList>
    </citation>
    <scope>NUCLEOTIDE SEQUENCE</scope>
    <source>
        <strain evidence="1">12Hb</strain>
    </source>
</reference>
<name>A0A8S9WS31_APOLU</name>
<dbReference type="AlphaFoldDB" id="A0A8S9WS31"/>
<accession>A0A8S9WS31</accession>
<organism evidence="1 2">
    <name type="scientific">Apolygus lucorum</name>
    <name type="common">Small green plant bug</name>
    <name type="synonym">Lygocoris lucorum</name>
    <dbReference type="NCBI Taxonomy" id="248454"/>
    <lineage>
        <taxon>Eukaryota</taxon>
        <taxon>Metazoa</taxon>
        <taxon>Ecdysozoa</taxon>
        <taxon>Arthropoda</taxon>
        <taxon>Hexapoda</taxon>
        <taxon>Insecta</taxon>
        <taxon>Pterygota</taxon>
        <taxon>Neoptera</taxon>
        <taxon>Paraneoptera</taxon>
        <taxon>Hemiptera</taxon>
        <taxon>Heteroptera</taxon>
        <taxon>Panheteroptera</taxon>
        <taxon>Cimicomorpha</taxon>
        <taxon>Miridae</taxon>
        <taxon>Mirini</taxon>
        <taxon>Apolygus</taxon>
    </lineage>
</organism>